<comment type="caution">
    <text evidence="3">The sequence shown here is derived from an EMBL/GenBank/DDBJ whole genome shotgun (WGS) entry which is preliminary data.</text>
</comment>
<dbReference type="Pfam" id="PF04954">
    <property type="entry name" value="SIP"/>
    <property type="match status" value="1"/>
</dbReference>
<proteinExistence type="inferred from homology"/>
<comment type="similarity">
    <text evidence="1">Belongs to the SIP oxidoreductase family.</text>
</comment>
<dbReference type="Gene3D" id="3.40.50.80">
    <property type="entry name" value="Nucleotide-binding domain of ferredoxin-NADP reductase (FNR) module"/>
    <property type="match status" value="1"/>
</dbReference>
<evidence type="ECO:0000313" key="4">
    <source>
        <dbReference type="Proteomes" id="UP001255601"/>
    </source>
</evidence>
<evidence type="ECO:0000256" key="1">
    <source>
        <dbReference type="ARBA" id="ARBA00035644"/>
    </source>
</evidence>
<dbReference type="GO" id="GO:0016491">
    <property type="term" value="F:oxidoreductase activity"/>
    <property type="evidence" value="ECO:0007669"/>
    <property type="project" value="InterPro"/>
</dbReference>
<name>A0AAJ2ER87_9HYPH</name>
<dbReference type="Gene3D" id="3.30.310.50">
    <property type="entry name" value="Alpha-D-phosphohexomutase, C-terminal domain"/>
    <property type="match status" value="1"/>
</dbReference>
<dbReference type="PANTHER" id="PTHR30157">
    <property type="entry name" value="FERRIC REDUCTASE, NADPH-DEPENDENT"/>
    <property type="match status" value="1"/>
</dbReference>
<dbReference type="InterPro" id="IPR013113">
    <property type="entry name" value="SIP_FAD-bd"/>
</dbReference>
<dbReference type="Pfam" id="PF09981">
    <property type="entry name" value="DUF2218"/>
    <property type="match status" value="1"/>
</dbReference>
<dbReference type="PANTHER" id="PTHR30157:SF0">
    <property type="entry name" value="NADPH-DEPENDENT FERRIC-CHELATE REDUCTASE"/>
    <property type="match status" value="1"/>
</dbReference>
<dbReference type="Proteomes" id="UP001255601">
    <property type="component" value="Unassembled WGS sequence"/>
</dbReference>
<protein>
    <submittedName>
        <fullName evidence="3">NADPH-dependent ferric siderophore reductase</fullName>
    </submittedName>
</protein>
<dbReference type="CDD" id="cd06193">
    <property type="entry name" value="siderophore_interacting"/>
    <property type="match status" value="1"/>
</dbReference>
<reference evidence="3" key="1">
    <citation type="submission" date="2023-08" db="EMBL/GenBank/DDBJ databases">
        <title>Functional and genomic diversity of the sorghum phyllosphere microbiome.</title>
        <authorList>
            <person name="Shade A."/>
        </authorList>
    </citation>
    <scope>NUCLEOTIDE SEQUENCE</scope>
    <source>
        <strain evidence="3">SORGH_AS_0974</strain>
    </source>
</reference>
<dbReference type="InterPro" id="IPR039374">
    <property type="entry name" value="SIP_fam"/>
</dbReference>
<dbReference type="InterPro" id="IPR007037">
    <property type="entry name" value="SIP_rossman_dom"/>
</dbReference>
<dbReference type="InterPro" id="IPR017938">
    <property type="entry name" value="Riboflavin_synthase-like_b-brl"/>
</dbReference>
<dbReference type="InterPro" id="IPR017927">
    <property type="entry name" value="FAD-bd_FR_type"/>
</dbReference>
<dbReference type="SUPFAM" id="SSF63380">
    <property type="entry name" value="Riboflavin synthase domain-like"/>
    <property type="match status" value="1"/>
</dbReference>
<dbReference type="Gene3D" id="2.40.30.10">
    <property type="entry name" value="Translation factors"/>
    <property type="match status" value="1"/>
</dbReference>
<dbReference type="PROSITE" id="PS51384">
    <property type="entry name" value="FAD_FR"/>
    <property type="match status" value="1"/>
</dbReference>
<evidence type="ECO:0000313" key="3">
    <source>
        <dbReference type="EMBL" id="MDR6100163.1"/>
    </source>
</evidence>
<gene>
    <name evidence="3" type="ORF">QE369_000341</name>
</gene>
<evidence type="ECO:0000259" key="2">
    <source>
        <dbReference type="PROSITE" id="PS51384"/>
    </source>
</evidence>
<dbReference type="InterPro" id="IPR014543">
    <property type="entry name" value="UCP028291"/>
</dbReference>
<feature type="domain" description="FAD-binding FR-type" evidence="2">
    <location>
        <begin position="100"/>
        <end position="229"/>
    </location>
</feature>
<accession>A0AAJ2ER87</accession>
<dbReference type="InterPro" id="IPR039261">
    <property type="entry name" value="FNR_nucleotide-bd"/>
</dbReference>
<sequence>MMAPFTARARVTLADAERFTDALLPHLESHAKVIHVPGGARILSTYGTVLLTREQGGLTIEAACPTPTALATVRTFLADHIFEFSSDARIVWSGAGAGERRPQQFQMLEVIDAFTLTPRIRRIRFSCENAAALASDAHHHIRLLIPPAGRRPIWPALKDDGRLDWPDGDDMLASRVYTLRAVDCEASTITVDIVLHPSDTGAPGTHFAGNAMAGDLAGLLGPGGSGMPATDKPLLLLGDETAMPAIARIIEGAAPSQAIEAIIAVECSAETAYLTARAGSTLTWLCRNEQQHCPTALADMLEAKLASMGSKSAFVWAGCEQRVARQLRQRLTGRSNIESLIAAYWQRQRT</sequence>
<organism evidence="3 4">
    <name type="scientific">Agrobacterium larrymoorei</name>
    <dbReference type="NCBI Taxonomy" id="160699"/>
    <lineage>
        <taxon>Bacteria</taxon>
        <taxon>Pseudomonadati</taxon>
        <taxon>Pseudomonadota</taxon>
        <taxon>Alphaproteobacteria</taxon>
        <taxon>Hyphomicrobiales</taxon>
        <taxon>Rhizobiaceae</taxon>
        <taxon>Rhizobium/Agrobacterium group</taxon>
        <taxon>Agrobacterium</taxon>
    </lineage>
</organism>
<dbReference type="AlphaFoldDB" id="A0AAJ2ER87"/>
<dbReference type="EMBL" id="JAVIZC010000001">
    <property type="protein sequence ID" value="MDR6100163.1"/>
    <property type="molecule type" value="Genomic_DNA"/>
</dbReference>
<dbReference type="Pfam" id="PF08021">
    <property type="entry name" value="FAD_binding_9"/>
    <property type="match status" value="1"/>
</dbReference>